<keyword evidence="3" id="KW-1185">Reference proteome</keyword>
<feature type="compositionally biased region" description="Low complexity" evidence="1">
    <location>
        <begin position="31"/>
        <end position="54"/>
    </location>
</feature>
<dbReference type="Proteomes" id="UP000598297">
    <property type="component" value="Unassembled WGS sequence"/>
</dbReference>
<proteinExistence type="predicted"/>
<gene>
    <name evidence="2" type="ORF">GUY60_19035</name>
</gene>
<comment type="caution">
    <text evidence="2">The sequence shown here is derived from an EMBL/GenBank/DDBJ whole genome shotgun (WGS) entry which is preliminary data.</text>
</comment>
<organism evidence="2 3">
    <name type="scientific">Streptomyces boluensis</name>
    <dbReference type="NCBI Taxonomy" id="1775135"/>
    <lineage>
        <taxon>Bacteria</taxon>
        <taxon>Bacillati</taxon>
        <taxon>Actinomycetota</taxon>
        <taxon>Actinomycetes</taxon>
        <taxon>Kitasatosporales</taxon>
        <taxon>Streptomycetaceae</taxon>
        <taxon>Streptomyces</taxon>
    </lineage>
</organism>
<dbReference type="EMBL" id="JAAAHS010000144">
    <property type="protein sequence ID" value="NBE53479.1"/>
    <property type="molecule type" value="Genomic_DNA"/>
</dbReference>
<evidence type="ECO:0000256" key="1">
    <source>
        <dbReference type="SAM" id="MobiDB-lite"/>
    </source>
</evidence>
<feature type="region of interest" description="Disordered" evidence="1">
    <location>
        <begin position="14"/>
        <end position="80"/>
    </location>
</feature>
<protein>
    <recommendedName>
        <fullName evidence="4">Small hydrophilic protein</fullName>
    </recommendedName>
</protein>
<dbReference type="AlphaFoldDB" id="A0A964UQI2"/>
<sequence>MRPMSAYVNLISALAPRSPSGGITMAKNKNRQQGNQQQRGQQQTPQRGGEQQTEPAMPSDSPSPANIAERSRKQKKFGHN</sequence>
<evidence type="ECO:0008006" key="4">
    <source>
        <dbReference type="Google" id="ProtNLM"/>
    </source>
</evidence>
<name>A0A964UQI2_9ACTN</name>
<reference evidence="2" key="1">
    <citation type="submission" date="2020-01" db="EMBL/GenBank/DDBJ databases">
        <title>Whole-genome analyses of novel actinobacteria.</title>
        <authorList>
            <person name="Sahin N."/>
        </authorList>
    </citation>
    <scope>NUCLEOTIDE SEQUENCE</scope>
    <source>
        <strain evidence="2">YC537</strain>
    </source>
</reference>
<accession>A0A964UQI2</accession>
<evidence type="ECO:0000313" key="2">
    <source>
        <dbReference type="EMBL" id="NBE53479.1"/>
    </source>
</evidence>
<evidence type="ECO:0000313" key="3">
    <source>
        <dbReference type="Proteomes" id="UP000598297"/>
    </source>
</evidence>